<proteinExistence type="predicted"/>
<dbReference type="GO" id="GO:0008168">
    <property type="term" value="F:methyltransferase activity"/>
    <property type="evidence" value="ECO:0007669"/>
    <property type="project" value="UniProtKB-KW"/>
</dbReference>
<dbReference type="PANTHER" id="PTHR11006:SF68">
    <property type="entry name" value="PROTEIN ARGININE N-METHYLTRANSFERASE PRMT10"/>
    <property type="match status" value="1"/>
</dbReference>
<reference evidence="2 3" key="1">
    <citation type="submission" date="2024-03" db="EMBL/GenBank/DDBJ databases">
        <title>Aureococcus anophagefferens CCMP1851 and Kratosvirus quantuckense: Draft genome of a second virus-susceptible host strain in the model system.</title>
        <authorList>
            <person name="Chase E."/>
            <person name="Truchon A.R."/>
            <person name="Schepens W."/>
            <person name="Wilhelm S.W."/>
        </authorList>
    </citation>
    <scope>NUCLEOTIDE SEQUENCE [LARGE SCALE GENOMIC DNA]</scope>
    <source>
        <strain evidence="2 3">CCMP1851</strain>
    </source>
</reference>
<comment type="caution">
    <text evidence="2">The sequence shown here is derived from an EMBL/GenBank/DDBJ whole genome shotgun (WGS) entry which is preliminary data.</text>
</comment>
<dbReference type="EMBL" id="JBBJCI010000140">
    <property type="protein sequence ID" value="KAK7242796.1"/>
    <property type="molecule type" value="Genomic_DNA"/>
</dbReference>
<evidence type="ECO:0000313" key="2">
    <source>
        <dbReference type="EMBL" id="KAK7242796.1"/>
    </source>
</evidence>
<dbReference type="SUPFAM" id="SSF53335">
    <property type="entry name" value="S-adenosyl-L-methionine-dependent methyltransferases"/>
    <property type="match status" value="1"/>
</dbReference>
<name>A0ABR1G3H6_AURAN</name>
<protein>
    <submittedName>
        <fullName evidence="2">Protein-arginine omega-N asymmetric methyltransferase</fullName>
    </submittedName>
</protein>
<accession>A0ABR1G3H6</accession>
<dbReference type="Gene3D" id="3.40.50.150">
    <property type="entry name" value="Vaccinia Virus protein VP39"/>
    <property type="match status" value="2"/>
</dbReference>
<keyword evidence="2" id="KW-0808">Transferase</keyword>
<evidence type="ECO:0000313" key="3">
    <source>
        <dbReference type="Proteomes" id="UP001363151"/>
    </source>
</evidence>
<dbReference type="GO" id="GO:0032259">
    <property type="term" value="P:methylation"/>
    <property type="evidence" value="ECO:0007669"/>
    <property type="project" value="UniProtKB-KW"/>
</dbReference>
<dbReference type="InterPro" id="IPR029063">
    <property type="entry name" value="SAM-dependent_MTases_sf"/>
</dbReference>
<evidence type="ECO:0000256" key="1">
    <source>
        <dbReference type="ARBA" id="ARBA00022691"/>
    </source>
</evidence>
<keyword evidence="1" id="KW-0949">S-adenosyl-L-methionine</keyword>
<keyword evidence="3" id="KW-1185">Reference proteome</keyword>
<dbReference type="PANTHER" id="PTHR11006">
    <property type="entry name" value="PROTEIN ARGININE N-METHYLTRANSFERASE"/>
    <property type="match status" value="1"/>
</dbReference>
<organism evidence="2 3">
    <name type="scientific">Aureococcus anophagefferens</name>
    <name type="common">Harmful bloom alga</name>
    <dbReference type="NCBI Taxonomy" id="44056"/>
    <lineage>
        <taxon>Eukaryota</taxon>
        <taxon>Sar</taxon>
        <taxon>Stramenopiles</taxon>
        <taxon>Ochrophyta</taxon>
        <taxon>Pelagophyceae</taxon>
        <taxon>Pelagomonadales</taxon>
        <taxon>Pelagomonadaceae</taxon>
        <taxon>Aureococcus</taxon>
    </lineage>
</organism>
<gene>
    <name evidence="2" type="primary">PRMT10</name>
    <name evidence="2" type="ORF">SO694_00015265</name>
</gene>
<sequence length="94" mass="10212">MKGSEAAKASDYANYFSSYAFIYHQKQMLSDGARMRAYRDAILGNPECFAGKAGAKRVIACEFTKMADHAEALVAANGLQDVVEVRRSAAETPT</sequence>
<dbReference type="Proteomes" id="UP001363151">
    <property type="component" value="Unassembled WGS sequence"/>
</dbReference>
<dbReference type="InterPro" id="IPR025799">
    <property type="entry name" value="Arg_MeTrfase"/>
</dbReference>
<keyword evidence="2" id="KW-0489">Methyltransferase</keyword>